<dbReference type="InterPro" id="IPR046522">
    <property type="entry name" value="DUF6699"/>
</dbReference>
<keyword evidence="3" id="KW-1185">Reference proteome</keyword>
<evidence type="ECO:0000313" key="3">
    <source>
        <dbReference type="Proteomes" id="UP000006352"/>
    </source>
</evidence>
<dbReference type="GeneID" id="24099436"/>
<accession>J4GTA8</accession>
<dbReference type="InParanoid" id="J4GTA8"/>
<gene>
    <name evidence="2" type="ORF">FIBRA_06706</name>
</gene>
<dbReference type="OrthoDB" id="3333333at2759"/>
<evidence type="ECO:0000313" key="2">
    <source>
        <dbReference type="EMBL" id="CCM04525.1"/>
    </source>
</evidence>
<protein>
    <recommendedName>
        <fullName evidence="1">DUF6699 domain-containing protein</fullName>
    </recommendedName>
</protein>
<reference evidence="2 3" key="1">
    <citation type="journal article" date="2012" name="Appl. Environ. Microbiol.">
        <title>Short-read sequencing for genomic analysis of the brown rot fungus Fibroporia radiculosa.</title>
        <authorList>
            <person name="Tang J.D."/>
            <person name="Perkins A.D."/>
            <person name="Sonstegard T.S."/>
            <person name="Schroeder S.G."/>
            <person name="Burgess S.C."/>
            <person name="Diehl S.V."/>
        </authorList>
    </citation>
    <scope>NUCLEOTIDE SEQUENCE [LARGE SCALE GENOMIC DNA]</scope>
    <source>
        <strain evidence="2 3">TFFH 294</strain>
    </source>
</reference>
<dbReference type="RefSeq" id="XP_012183808.1">
    <property type="nucleotide sequence ID" value="XM_012328418.1"/>
</dbReference>
<dbReference type="STRING" id="599839.J4GTA8"/>
<dbReference type="HOGENOM" id="CLU_1332094_0_0_1"/>
<evidence type="ECO:0000259" key="1">
    <source>
        <dbReference type="Pfam" id="PF20415"/>
    </source>
</evidence>
<name>J4GTA8_9APHY</name>
<dbReference type="AlphaFoldDB" id="J4GTA8"/>
<proteinExistence type="predicted"/>
<sequence>MSDNVGKWAVGTHYGPVLTQSDLYLLENVDLELHPVLASTDGSFQLIFNIATGQTSGYNADNRDHDLPFTAKDEPATLPRVDQLIIITDMSPWCTVVKNPAGVTLNDICSTLWREYTDNTVTDKELEVLQPRIQDQIKRFAAGTASSAWQQYYSPSPNTASRVKRCDWLRDRQFFEKLSRRDNYAKQRLGYSAANIFVMTLSQYY</sequence>
<feature type="domain" description="DUF6699" evidence="1">
    <location>
        <begin position="58"/>
        <end position="182"/>
    </location>
</feature>
<dbReference type="Proteomes" id="UP000006352">
    <property type="component" value="Unassembled WGS sequence"/>
</dbReference>
<organism evidence="2 3">
    <name type="scientific">Fibroporia radiculosa</name>
    <dbReference type="NCBI Taxonomy" id="599839"/>
    <lineage>
        <taxon>Eukaryota</taxon>
        <taxon>Fungi</taxon>
        <taxon>Dikarya</taxon>
        <taxon>Basidiomycota</taxon>
        <taxon>Agaricomycotina</taxon>
        <taxon>Agaricomycetes</taxon>
        <taxon>Polyporales</taxon>
        <taxon>Fibroporiaceae</taxon>
        <taxon>Fibroporia</taxon>
    </lineage>
</organism>
<dbReference type="EMBL" id="HE797160">
    <property type="protein sequence ID" value="CCM04525.1"/>
    <property type="molecule type" value="Genomic_DNA"/>
</dbReference>
<dbReference type="Pfam" id="PF20415">
    <property type="entry name" value="DUF6699"/>
    <property type="match status" value="1"/>
</dbReference>